<proteinExistence type="predicted"/>
<feature type="compositionally biased region" description="Low complexity" evidence="1">
    <location>
        <begin position="95"/>
        <end position="111"/>
    </location>
</feature>
<accession>A0A8T8SGU3</accession>
<dbReference type="Proteomes" id="UP000077671">
    <property type="component" value="Unassembled WGS sequence"/>
</dbReference>
<comment type="caution">
    <text evidence="2">The sequence shown here is derived from an EMBL/GenBank/DDBJ whole genome shotgun (WGS) entry which is preliminary data.</text>
</comment>
<feature type="compositionally biased region" description="Pro residues" evidence="1">
    <location>
        <begin position="120"/>
        <end position="148"/>
    </location>
</feature>
<evidence type="ECO:0000313" key="2">
    <source>
        <dbReference type="EMBL" id="KAE8240165.1"/>
    </source>
</evidence>
<name>A0A8T8SGU3_9BASI</name>
<gene>
    <name evidence="2" type="ORF">A4X03_0g8584</name>
</gene>
<dbReference type="AlphaFoldDB" id="A0A8T8SGU3"/>
<feature type="region of interest" description="Disordered" evidence="1">
    <location>
        <begin position="18"/>
        <end position="41"/>
    </location>
</feature>
<dbReference type="EMBL" id="LWDD02002693">
    <property type="protein sequence ID" value="KAE8240165.1"/>
    <property type="molecule type" value="Genomic_DNA"/>
</dbReference>
<organism evidence="2 3">
    <name type="scientific">Tilletia caries</name>
    <name type="common">wheat bunt fungus</name>
    <dbReference type="NCBI Taxonomy" id="13290"/>
    <lineage>
        <taxon>Eukaryota</taxon>
        <taxon>Fungi</taxon>
        <taxon>Dikarya</taxon>
        <taxon>Basidiomycota</taxon>
        <taxon>Ustilaginomycotina</taxon>
        <taxon>Exobasidiomycetes</taxon>
        <taxon>Tilletiales</taxon>
        <taxon>Tilletiaceae</taxon>
        <taxon>Tilletia</taxon>
    </lineage>
</organism>
<reference evidence="2" key="2">
    <citation type="journal article" date="2019" name="IMA Fungus">
        <title>Genome sequencing and comparison of five Tilletia species to identify candidate genes for the detection of regulated species infecting wheat.</title>
        <authorList>
            <person name="Nguyen H.D.T."/>
            <person name="Sultana T."/>
            <person name="Kesanakurti P."/>
            <person name="Hambleton S."/>
        </authorList>
    </citation>
    <scope>NUCLEOTIDE SEQUENCE</scope>
    <source>
        <strain evidence="2">DAOMC 238032</strain>
    </source>
</reference>
<feature type="region of interest" description="Disordered" evidence="1">
    <location>
        <begin position="62"/>
        <end position="148"/>
    </location>
</feature>
<protein>
    <submittedName>
        <fullName evidence="2">Uncharacterized protein</fullName>
    </submittedName>
</protein>
<evidence type="ECO:0000313" key="3">
    <source>
        <dbReference type="Proteomes" id="UP000077671"/>
    </source>
</evidence>
<evidence type="ECO:0000256" key="1">
    <source>
        <dbReference type="SAM" id="MobiDB-lite"/>
    </source>
</evidence>
<sequence length="148" mass="16113">MGSALHGALFPAQRHKTGAFHDSPHRYRARPHGRHSRRRAITGKLRKRLVIELSVALRGGTHGYCYGVHDSTSPPTSDQPPDELASWNMLPNQPPATTTQQQQNHTNAAPHNHSDYHSSPPHPTPSPTPTPPAPHPPSGLAFPPSPDL</sequence>
<feature type="compositionally biased region" description="Basic residues" evidence="1">
    <location>
        <begin position="26"/>
        <end position="41"/>
    </location>
</feature>
<reference evidence="2" key="1">
    <citation type="submission" date="2016-04" db="EMBL/GenBank/DDBJ databases">
        <authorList>
            <person name="Nguyen H.D."/>
            <person name="Kesanakurti P."/>
            <person name="Cullis J."/>
            <person name="Levesque C.A."/>
            <person name="Hambleton S."/>
        </authorList>
    </citation>
    <scope>NUCLEOTIDE SEQUENCE</scope>
    <source>
        <strain evidence="2">DAOMC 238032</strain>
    </source>
</reference>